<comment type="caution">
    <text evidence="1">The sequence shown here is derived from an EMBL/GenBank/DDBJ whole genome shotgun (WGS) entry which is preliminary data.</text>
</comment>
<gene>
    <name evidence="1" type="ORF">NC653_020429</name>
</gene>
<protein>
    <submittedName>
        <fullName evidence="1">Uncharacterized protein</fullName>
    </submittedName>
</protein>
<proteinExistence type="predicted"/>
<accession>A0AAD6ML57</accession>
<keyword evidence="2" id="KW-1185">Reference proteome</keyword>
<dbReference type="Proteomes" id="UP001164929">
    <property type="component" value="Chromosome 8"/>
</dbReference>
<sequence length="147" mass="15881">MKSLVNSKACLCEGPGFDSQEYQPVIPAVPYLPTGLAGCSVGPENSRGARKLARTSRARGAGFNLGVELNLTFPTTRNCSSFGENQSIALVTSLITCLHSDLLRITVAVANHDQSRPLLDLVNNNVQRSRKLLIFPTEYPASAFKMT</sequence>
<name>A0AAD6ML57_9ROSI</name>
<dbReference type="EMBL" id="JAQIZT010000008">
    <property type="protein sequence ID" value="KAJ6987194.1"/>
    <property type="molecule type" value="Genomic_DNA"/>
</dbReference>
<reference evidence="1" key="1">
    <citation type="journal article" date="2023" name="Mol. Ecol. Resour.">
        <title>Chromosome-level genome assembly of a triploid poplar Populus alba 'Berolinensis'.</title>
        <authorList>
            <person name="Chen S."/>
            <person name="Yu Y."/>
            <person name="Wang X."/>
            <person name="Wang S."/>
            <person name="Zhang T."/>
            <person name="Zhou Y."/>
            <person name="He R."/>
            <person name="Meng N."/>
            <person name="Wang Y."/>
            <person name="Liu W."/>
            <person name="Liu Z."/>
            <person name="Liu J."/>
            <person name="Guo Q."/>
            <person name="Huang H."/>
            <person name="Sederoff R.R."/>
            <person name="Wang G."/>
            <person name="Qu G."/>
            <person name="Chen S."/>
        </authorList>
    </citation>
    <scope>NUCLEOTIDE SEQUENCE</scope>
    <source>
        <strain evidence="1">SC-2020</strain>
    </source>
</reference>
<organism evidence="1 2">
    <name type="scientific">Populus alba x Populus x berolinensis</name>
    <dbReference type="NCBI Taxonomy" id="444605"/>
    <lineage>
        <taxon>Eukaryota</taxon>
        <taxon>Viridiplantae</taxon>
        <taxon>Streptophyta</taxon>
        <taxon>Embryophyta</taxon>
        <taxon>Tracheophyta</taxon>
        <taxon>Spermatophyta</taxon>
        <taxon>Magnoliopsida</taxon>
        <taxon>eudicotyledons</taxon>
        <taxon>Gunneridae</taxon>
        <taxon>Pentapetalae</taxon>
        <taxon>rosids</taxon>
        <taxon>fabids</taxon>
        <taxon>Malpighiales</taxon>
        <taxon>Salicaceae</taxon>
        <taxon>Saliceae</taxon>
        <taxon>Populus</taxon>
    </lineage>
</organism>
<evidence type="ECO:0000313" key="1">
    <source>
        <dbReference type="EMBL" id="KAJ6987194.1"/>
    </source>
</evidence>
<evidence type="ECO:0000313" key="2">
    <source>
        <dbReference type="Proteomes" id="UP001164929"/>
    </source>
</evidence>
<dbReference type="AlphaFoldDB" id="A0AAD6ML57"/>